<dbReference type="Pfam" id="PF00881">
    <property type="entry name" value="Nitroreductase"/>
    <property type="match status" value="1"/>
</dbReference>
<dbReference type="PANTHER" id="PTHR47917:SF1">
    <property type="entry name" value="COENZYME F420:L-GLUTAMATE LIGASE"/>
    <property type="match status" value="1"/>
</dbReference>
<evidence type="ECO:0000256" key="1">
    <source>
        <dbReference type="ARBA" id="ARBA00022598"/>
    </source>
</evidence>
<keyword evidence="3" id="KW-0547">Nucleotide-binding</keyword>
<dbReference type="PANTHER" id="PTHR47917">
    <property type="match status" value="1"/>
</dbReference>
<evidence type="ECO:0000256" key="2">
    <source>
        <dbReference type="ARBA" id="ARBA00022723"/>
    </source>
</evidence>
<accession>A0ABU7MWW9</accession>
<dbReference type="InterPro" id="IPR029479">
    <property type="entry name" value="Nitroreductase"/>
</dbReference>
<dbReference type="RefSeq" id="WP_330506153.1">
    <property type="nucleotide sequence ID" value="NZ_JAZDUE010000014.1"/>
</dbReference>
<dbReference type="CDD" id="cd20607">
    <property type="entry name" value="FbiB_C-like"/>
    <property type="match status" value="1"/>
</dbReference>
<dbReference type="InterPro" id="IPR008225">
    <property type="entry name" value="F420-0_g-glutamyl_ligase"/>
</dbReference>
<keyword evidence="6" id="KW-0560">Oxidoreductase</keyword>
<sequence length="450" mass="48088">MTREVTDHAAGGDLEIRPVRGLGEFGPGIDIATELLRAAPWLADGDVVVATSKIFSKVESRMVAAPTDPDERDALRRNLVEQESVRVLARRNRTLITENRNGLIQAAAGVDGSNVAADELALLPEDPDASAARLRSRIEEIAGLHVAVVITDTMGRAWRNGQTDVAIGSAGLRVSHPYDGSTDVHGNPLVVTDIAVADEIAAAGDLVKGKLGGVPVAVIRGLHPVDDGSRAADLVRPADDDLFRLGTAEAIEQGRREALLTRRSVRAFAPGAIEAEVMHAAFADALTAPAPHHTHPVRFVWVRSPQRRTQLLDEMAQAWRTDLEGDAKSPESVSKRLRRGQILYDAPELVIPFLVPEGAHEYPDARRNAAEHTMFTVAAGGAVSALLVALSVREVGSCWIGSTIFAPDVVRRVLELDDHWEPLGAIAVGRPLSAAGPRPPADTAGLVIER</sequence>
<dbReference type="Pfam" id="PF01996">
    <property type="entry name" value="F420_ligase"/>
    <property type="match status" value="1"/>
</dbReference>
<dbReference type="GO" id="GO:0052618">
    <property type="term" value="F:coenzyme F420-0:L-glutamate ligase activity"/>
    <property type="evidence" value="ECO:0007669"/>
    <property type="project" value="UniProtKB-EC"/>
</dbReference>
<evidence type="ECO:0000256" key="7">
    <source>
        <dbReference type="ARBA" id="ARBA00023134"/>
    </source>
</evidence>
<keyword evidence="7" id="KW-0342">GTP-binding</keyword>
<evidence type="ECO:0000313" key="12">
    <source>
        <dbReference type="EMBL" id="MEE4024816.1"/>
    </source>
</evidence>
<evidence type="ECO:0000256" key="5">
    <source>
        <dbReference type="ARBA" id="ARBA00022958"/>
    </source>
</evidence>
<evidence type="ECO:0000259" key="10">
    <source>
        <dbReference type="Pfam" id="PF00881"/>
    </source>
</evidence>
<evidence type="ECO:0000256" key="6">
    <source>
        <dbReference type="ARBA" id="ARBA00023002"/>
    </source>
</evidence>
<dbReference type="InterPro" id="IPR023661">
    <property type="entry name" value="FbiB"/>
</dbReference>
<dbReference type="NCBIfam" id="NF009810">
    <property type="entry name" value="PRK13294.1"/>
    <property type="match status" value="1"/>
</dbReference>
<dbReference type="SUPFAM" id="SSF144010">
    <property type="entry name" value="CofE-like"/>
    <property type="match status" value="1"/>
</dbReference>
<dbReference type="HAMAP" id="MF_01259">
    <property type="entry name" value="F420_ligase_FbiB"/>
    <property type="match status" value="1"/>
</dbReference>
<comment type="caution">
    <text evidence="12">The sequence shown here is derived from an EMBL/GenBank/DDBJ whole genome shotgun (WGS) entry which is preliminary data.</text>
</comment>
<proteinExistence type="inferred from homology"/>
<dbReference type="Gene3D" id="3.40.109.10">
    <property type="entry name" value="NADH Oxidase"/>
    <property type="match status" value="1"/>
</dbReference>
<dbReference type="InterPro" id="IPR000415">
    <property type="entry name" value="Nitroreductase-like"/>
</dbReference>
<keyword evidence="13" id="KW-1185">Reference proteome</keyword>
<dbReference type="Gene3D" id="3.30.1330.100">
    <property type="entry name" value="CofE-like"/>
    <property type="match status" value="1"/>
</dbReference>
<dbReference type="EC" id="6.3.2.31" evidence="12"/>
<dbReference type="NCBIfam" id="TIGR01916">
    <property type="entry name" value="F420_cofE"/>
    <property type="match status" value="1"/>
</dbReference>
<feature type="domain" description="Nitroreductase" evidence="10">
    <location>
        <begin position="260"/>
        <end position="430"/>
    </location>
</feature>
<dbReference type="InterPro" id="IPR019943">
    <property type="entry name" value="F420_FbiB_C"/>
</dbReference>
<keyword evidence="8" id="KW-0464">Manganese</keyword>
<feature type="domain" description="Coenzyme F420:L-glutamate ligase-like" evidence="11">
    <location>
        <begin position="30"/>
        <end position="221"/>
    </location>
</feature>
<dbReference type="SUPFAM" id="SSF55469">
    <property type="entry name" value="FMN-dependent nitroreductase-like"/>
    <property type="match status" value="1"/>
</dbReference>
<evidence type="ECO:0000256" key="9">
    <source>
        <dbReference type="ARBA" id="ARBA00023268"/>
    </source>
</evidence>
<keyword evidence="1 12" id="KW-0436">Ligase</keyword>
<evidence type="ECO:0000256" key="4">
    <source>
        <dbReference type="ARBA" id="ARBA00022842"/>
    </source>
</evidence>
<name>A0ABU7MWW9_9ACTN</name>
<keyword evidence="9" id="KW-0511">Multifunctional enzyme</keyword>
<evidence type="ECO:0000259" key="11">
    <source>
        <dbReference type="Pfam" id="PF01996"/>
    </source>
</evidence>
<dbReference type="Proteomes" id="UP001335729">
    <property type="component" value="Unassembled WGS sequence"/>
</dbReference>
<evidence type="ECO:0000256" key="3">
    <source>
        <dbReference type="ARBA" id="ARBA00022741"/>
    </source>
</evidence>
<organism evidence="12 13">
    <name type="scientific">Gordonia prachuapensis</name>
    <dbReference type="NCBI Taxonomy" id="3115651"/>
    <lineage>
        <taxon>Bacteria</taxon>
        <taxon>Bacillati</taxon>
        <taxon>Actinomycetota</taxon>
        <taxon>Actinomycetes</taxon>
        <taxon>Mycobacteriales</taxon>
        <taxon>Gordoniaceae</taxon>
        <taxon>Gordonia</taxon>
    </lineage>
</organism>
<keyword evidence="2" id="KW-0479">Metal-binding</keyword>
<reference evidence="12 13" key="1">
    <citation type="submission" date="2024-01" db="EMBL/GenBank/DDBJ databases">
        <title>Draft genome sequence of Gordonia sp. PKS22-38.</title>
        <authorList>
            <person name="Suphannarot A."/>
            <person name="Mingma R."/>
        </authorList>
    </citation>
    <scope>NUCLEOTIDE SEQUENCE [LARGE SCALE GENOMIC DNA]</scope>
    <source>
        <strain evidence="12 13">PKS22-38</strain>
    </source>
</reference>
<dbReference type="Gene3D" id="3.90.1660.10">
    <property type="entry name" value="CofE-like domain"/>
    <property type="match status" value="1"/>
</dbReference>
<dbReference type="InterPro" id="IPR002847">
    <property type="entry name" value="F420-0_gamma-glut_ligase-dom"/>
</dbReference>
<evidence type="ECO:0000256" key="8">
    <source>
        <dbReference type="ARBA" id="ARBA00023211"/>
    </source>
</evidence>
<evidence type="ECO:0000313" key="13">
    <source>
        <dbReference type="Proteomes" id="UP001335729"/>
    </source>
</evidence>
<gene>
    <name evidence="12" type="ORF">V1Y59_17155</name>
</gene>
<protein>
    <submittedName>
        <fullName evidence="12">Coenzyme F420-0:L-glutamate ligase</fullName>
        <ecNumber evidence="12">6.3.2.31</ecNumber>
    </submittedName>
</protein>
<dbReference type="EMBL" id="JAZDUE010000014">
    <property type="protein sequence ID" value="MEE4024816.1"/>
    <property type="molecule type" value="Genomic_DNA"/>
</dbReference>
<keyword evidence="4" id="KW-0460">Magnesium</keyword>
<dbReference type="NCBIfam" id="TIGR03553">
    <property type="entry name" value="F420_FbiB_CTERM"/>
    <property type="match status" value="1"/>
</dbReference>
<keyword evidence="5" id="KW-0630">Potassium</keyword>